<dbReference type="EMBL" id="OCMY01000001">
    <property type="protein sequence ID" value="SOD39527.1"/>
    <property type="molecule type" value="Genomic_DNA"/>
</dbReference>
<dbReference type="AlphaFoldDB" id="A0A286BZH2"/>
<evidence type="ECO:0000313" key="2">
    <source>
        <dbReference type="EMBL" id="SOD39527.1"/>
    </source>
</evidence>
<keyword evidence="1" id="KW-0732">Signal</keyword>
<dbReference type="Proteomes" id="UP000219271">
    <property type="component" value="Unassembled WGS sequence"/>
</dbReference>
<feature type="chain" id="PRO_5012990375" description="Type 1 fimbrial protein" evidence="1">
    <location>
        <begin position="20"/>
        <end position="94"/>
    </location>
</feature>
<evidence type="ECO:0000313" key="3">
    <source>
        <dbReference type="Proteomes" id="UP000219271"/>
    </source>
</evidence>
<evidence type="ECO:0000256" key="1">
    <source>
        <dbReference type="SAM" id="SignalP"/>
    </source>
</evidence>
<keyword evidence="3" id="KW-1185">Reference proteome</keyword>
<protein>
    <recommendedName>
        <fullName evidence="4">Type 1 fimbrial protein</fullName>
    </recommendedName>
</protein>
<reference evidence="3" key="1">
    <citation type="submission" date="2017-09" db="EMBL/GenBank/DDBJ databases">
        <authorList>
            <person name="Varghese N."/>
            <person name="Submissions S."/>
        </authorList>
    </citation>
    <scope>NUCLEOTIDE SEQUENCE [LARGE SCALE GENOMIC DNA]</scope>
    <source>
        <strain evidence="3">JKS000234</strain>
    </source>
</reference>
<sequence length="94" mass="10225">MRNLLVLLSGLIMLPTAIAADGTITFNGSVVESVCDTSTQLQQASINCYRNGVNQVQTIAMSQHKQAMPYQLGTVSIETVKNHANLKIVEVTYK</sequence>
<organism evidence="2 3">
    <name type="scientific">Candidatus Pantoea floridensis</name>
    <dbReference type="NCBI Taxonomy" id="1938870"/>
    <lineage>
        <taxon>Bacteria</taxon>
        <taxon>Pseudomonadati</taxon>
        <taxon>Pseudomonadota</taxon>
        <taxon>Gammaproteobacteria</taxon>
        <taxon>Enterobacterales</taxon>
        <taxon>Erwiniaceae</taxon>
        <taxon>Pantoea</taxon>
    </lineage>
</organism>
<proteinExistence type="predicted"/>
<dbReference type="OrthoDB" id="6046808at2"/>
<feature type="signal peptide" evidence="1">
    <location>
        <begin position="1"/>
        <end position="19"/>
    </location>
</feature>
<dbReference type="RefSeq" id="WP_097097324.1">
    <property type="nucleotide sequence ID" value="NZ_OCMY01000001.1"/>
</dbReference>
<gene>
    <name evidence="2" type="ORF">SAMN06273570_3977</name>
</gene>
<name>A0A286BZH2_9GAMM</name>
<evidence type="ECO:0008006" key="4">
    <source>
        <dbReference type="Google" id="ProtNLM"/>
    </source>
</evidence>
<accession>A0A286BZH2</accession>